<evidence type="ECO:0000256" key="13">
    <source>
        <dbReference type="SAM" id="Phobius"/>
    </source>
</evidence>
<dbReference type="Proteomes" id="UP001176940">
    <property type="component" value="Unassembled WGS sequence"/>
</dbReference>
<dbReference type="EMBL" id="CAUEEQ010015485">
    <property type="protein sequence ID" value="CAJ0939234.1"/>
    <property type="molecule type" value="Genomic_DNA"/>
</dbReference>
<sequence length="512" mass="58506">MLKIGTLDAGMRLQATMELGVSGTLLLVALISLILYFFTWRRNLKNKKLPPGPPPLPLLGTMLHVSTKEMPQSLMKLSETYGPVFTIYLAHLPAVVLVGHDCVKEALVDNGNMFSGRGHFEMSNILTNDCGVAFTNGERWKQLRRFTLATLRNFGMGKKSIEERLQEEARYLMEEIEKTGGTSFDPTHMLTLAVSNVICSIVFGERFDYEDVKFKTLVSLLKEMVLLMSSTWGMVTSQCLSQDLQHCSRTPPKDIFTHIEKLKVFVFESLKSHKATFDPNCPRDFIDFFLIKMEEEKNNPKTEFHSDNLFGTVMDLFFAGTDTTSTVLRYGLLYLLKYPEVEGKIHEEIDGVIGQNRCPSVEDRVQMPYTDAFIHETLRCADITPMGVIRSTVEETTFRGYHLPKDIIIFPMLTSALKDHKWFKNPEKFDPTNFLNDDGSFRKNEAFVPFSLGKRSCIGESLARMEIFLYLTTILQRYNLKSVLDPEDIEITPEPNKNGMLPRTYQMYVIPR</sequence>
<accession>A0ABN9LDE2</accession>
<gene>
    <name evidence="14" type="ORF">RIMI_LOCUS7973114</name>
</gene>
<keyword evidence="7" id="KW-0256">Endoplasmic reticulum</keyword>
<proteinExistence type="inferred from homology"/>
<evidence type="ECO:0000256" key="7">
    <source>
        <dbReference type="ARBA" id="ARBA00022824"/>
    </source>
</evidence>
<keyword evidence="13" id="KW-1133">Transmembrane helix</keyword>
<evidence type="ECO:0000256" key="5">
    <source>
        <dbReference type="ARBA" id="ARBA00022617"/>
    </source>
</evidence>
<feature type="transmembrane region" description="Helical" evidence="13">
    <location>
        <begin position="20"/>
        <end position="38"/>
    </location>
</feature>
<keyword evidence="9 12" id="KW-0560">Oxidoreductase</keyword>
<evidence type="ECO:0000256" key="3">
    <source>
        <dbReference type="ARBA" id="ARBA00004586"/>
    </source>
</evidence>
<evidence type="ECO:0000256" key="8">
    <source>
        <dbReference type="ARBA" id="ARBA00022848"/>
    </source>
</evidence>
<dbReference type="InterPro" id="IPR050182">
    <property type="entry name" value="Cytochrome_P450_fam2"/>
</dbReference>
<dbReference type="InterPro" id="IPR008067">
    <property type="entry name" value="Cyt_P450_E_grp-I_CYP2A-like"/>
</dbReference>
<evidence type="ECO:0000256" key="12">
    <source>
        <dbReference type="RuleBase" id="RU000461"/>
    </source>
</evidence>
<dbReference type="InterPro" id="IPR001128">
    <property type="entry name" value="Cyt_P450"/>
</dbReference>
<keyword evidence="13" id="KW-0812">Transmembrane</keyword>
<evidence type="ECO:0000256" key="4">
    <source>
        <dbReference type="ARBA" id="ARBA00010617"/>
    </source>
</evidence>
<dbReference type="PRINTS" id="PR00385">
    <property type="entry name" value="P450"/>
</dbReference>
<keyword evidence="6 12" id="KW-0479">Metal-binding</keyword>
<keyword evidence="10 12" id="KW-0408">Iron</keyword>
<keyword evidence="5 12" id="KW-0349">Heme</keyword>
<evidence type="ECO:0000313" key="14">
    <source>
        <dbReference type="EMBL" id="CAJ0939234.1"/>
    </source>
</evidence>
<dbReference type="InterPro" id="IPR017972">
    <property type="entry name" value="Cyt_P450_CS"/>
</dbReference>
<dbReference type="Gene3D" id="1.10.630.10">
    <property type="entry name" value="Cytochrome P450"/>
    <property type="match status" value="1"/>
</dbReference>
<keyword evidence="15" id="KW-1185">Reference proteome</keyword>
<dbReference type="PRINTS" id="PR00463">
    <property type="entry name" value="EP450I"/>
</dbReference>
<organism evidence="14 15">
    <name type="scientific">Ranitomeya imitator</name>
    <name type="common">mimic poison frog</name>
    <dbReference type="NCBI Taxonomy" id="111125"/>
    <lineage>
        <taxon>Eukaryota</taxon>
        <taxon>Metazoa</taxon>
        <taxon>Chordata</taxon>
        <taxon>Craniata</taxon>
        <taxon>Vertebrata</taxon>
        <taxon>Euteleostomi</taxon>
        <taxon>Amphibia</taxon>
        <taxon>Batrachia</taxon>
        <taxon>Anura</taxon>
        <taxon>Neobatrachia</taxon>
        <taxon>Hyloidea</taxon>
        <taxon>Dendrobatidae</taxon>
        <taxon>Dendrobatinae</taxon>
        <taxon>Ranitomeya</taxon>
    </lineage>
</organism>
<evidence type="ECO:0000256" key="1">
    <source>
        <dbReference type="ARBA" id="ARBA00001971"/>
    </source>
</evidence>
<evidence type="ECO:0000256" key="10">
    <source>
        <dbReference type="ARBA" id="ARBA00023004"/>
    </source>
</evidence>
<evidence type="ECO:0000256" key="6">
    <source>
        <dbReference type="ARBA" id="ARBA00022723"/>
    </source>
</evidence>
<dbReference type="InterPro" id="IPR036396">
    <property type="entry name" value="Cyt_P450_sf"/>
</dbReference>
<dbReference type="PANTHER" id="PTHR24300">
    <property type="entry name" value="CYTOCHROME P450 508A4-RELATED"/>
    <property type="match status" value="1"/>
</dbReference>
<keyword evidence="8" id="KW-0492">Microsome</keyword>
<comment type="similarity">
    <text evidence="4 12">Belongs to the cytochrome P450 family.</text>
</comment>
<comment type="caution">
    <text evidence="14">The sequence shown here is derived from an EMBL/GenBank/DDBJ whole genome shotgun (WGS) entry which is preliminary data.</text>
</comment>
<comment type="subcellular location">
    <subcellularLocation>
        <location evidence="3">Endoplasmic reticulum membrane</location>
    </subcellularLocation>
    <subcellularLocation>
        <location evidence="2">Microsome membrane</location>
    </subcellularLocation>
</comment>
<protein>
    <submittedName>
        <fullName evidence="14">Uncharacterized protein</fullName>
    </submittedName>
</protein>
<evidence type="ECO:0000313" key="15">
    <source>
        <dbReference type="Proteomes" id="UP001176940"/>
    </source>
</evidence>
<dbReference type="CDD" id="cd11026">
    <property type="entry name" value="CYP2"/>
    <property type="match status" value="1"/>
</dbReference>
<dbReference type="PRINTS" id="PR01684">
    <property type="entry name" value="EP450ICYP2A"/>
</dbReference>
<evidence type="ECO:0000256" key="9">
    <source>
        <dbReference type="ARBA" id="ARBA00023002"/>
    </source>
</evidence>
<evidence type="ECO:0000256" key="2">
    <source>
        <dbReference type="ARBA" id="ARBA00004524"/>
    </source>
</evidence>
<reference evidence="14" key="1">
    <citation type="submission" date="2023-07" db="EMBL/GenBank/DDBJ databases">
        <authorList>
            <person name="Stuckert A."/>
        </authorList>
    </citation>
    <scope>NUCLEOTIDE SEQUENCE</scope>
</reference>
<comment type="cofactor">
    <cofactor evidence="1">
        <name>heme</name>
        <dbReference type="ChEBI" id="CHEBI:30413"/>
    </cofactor>
</comment>
<dbReference type="InterPro" id="IPR002401">
    <property type="entry name" value="Cyt_P450_E_grp-I"/>
</dbReference>
<keyword evidence="11 13" id="KW-0472">Membrane</keyword>
<dbReference type="PROSITE" id="PS00086">
    <property type="entry name" value="CYTOCHROME_P450"/>
    <property type="match status" value="1"/>
</dbReference>
<dbReference type="SUPFAM" id="SSF48264">
    <property type="entry name" value="Cytochrome P450"/>
    <property type="match status" value="1"/>
</dbReference>
<evidence type="ECO:0000256" key="11">
    <source>
        <dbReference type="ARBA" id="ARBA00023136"/>
    </source>
</evidence>
<name>A0ABN9LDE2_9NEOB</name>
<keyword evidence="12" id="KW-0503">Monooxygenase</keyword>
<dbReference type="Pfam" id="PF00067">
    <property type="entry name" value="p450"/>
    <property type="match status" value="1"/>
</dbReference>
<dbReference type="PANTHER" id="PTHR24300:SF390">
    <property type="entry name" value="CYTOCHROME P450 FAMILY 2 SUBFAMILY A MEMBER 6 GENE 2"/>
    <property type="match status" value="1"/>
</dbReference>